<reference evidence="3 4" key="1">
    <citation type="journal article" date="2019" name="Nat. Ecol. Evol.">
        <title>Megaphylogeny resolves global patterns of mushroom evolution.</title>
        <authorList>
            <person name="Varga T."/>
            <person name="Krizsan K."/>
            <person name="Foldi C."/>
            <person name="Dima B."/>
            <person name="Sanchez-Garcia M."/>
            <person name="Sanchez-Ramirez S."/>
            <person name="Szollosi G.J."/>
            <person name="Szarkandi J.G."/>
            <person name="Papp V."/>
            <person name="Albert L."/>
            <person name="Andreopoulos W."/>
            <person name="Angelini C."/>
            <person name="Antonin V."/>
            <person name="Barry K.W."/>
            <person name="Bougher N.L."/>
            <person name="Buchanan P."/>
            <person name="Buyck B."/>
            <person name="Bense V."/>
            <person name="Catcheside P."/>
            <person name="Chovatia M."/>
            <person name="Cooper J."/>
            <person name="Damon W."/>
            <person name="Desjardin D."/>
            <person name="Finy P."/>
            <person name="Geml J."/>
            <person name="Haridas S."/>
            <person name="Hughes K."/>
            <person name="Justo A."/>
            <person name="Karasinski D."/>
            <person name="Kautmanova I."/>
            <person name="Kiss B."/>
            <person name="Kocsube S."/>
            <person name="Kotiranta H."/>
            <person name="LaButti K.M."/>
            <person name="Lechner B.E."/>
            <person name="Liimatainen K."/>
            <person name="Lipzen A."/>
            <person name="Lukacs Z."/>
            <person name="Mihaltcheva S."/>
            <person name="Morgado L.N."/>
            <person name="Niskanen T."/>
            <person name="Noordeloos M.E."/>
            <person name="Ohm R.A."/>
            <person name="Ortiz-Santana B."/>
            <person name="Ovrebo C."/>
            <person name="Racz N."/>
            <person name="Riley R."/>
            <person name="Savchenko A."/>
            <person name="Shiryaev A."/>
            <person name="Soop K."/>
            <person name="Spirin V."/>
            <person name="Szebenyi C."/>
            <person name="Tomsovsky M."/>
            <person name="Tulloss R.E."/>
            <person name="Uehling J."/>
            <person name="Grigoriev I.V."/>
            <person name="Vagvolgyi C."/>
            <person name="Papp T."/>
            <person name="Martin F.M."/>
            <person name="Miettinen O."/>
            <person name="Hibbett D.S."/>
            <person name="Nagy L.G."/>
        </authorList>
    </citation>
    <scope>NUCLEOTIDE SEQUENCE [LARGE SCALE GENOMIC DNA]</scope>
    <source>
        <strain evidence="3 4">CBS 121175</strain>
    </source>
</reference>
<dbReference type="STRING" id="230819.A0A5C3KPJ2"/>
<evidence type="ECO:0000313" key="4">
    <source>
        <dbReference type="Proteomes" id="UP000307440"/>
    </source>
</evidence>
<organism evidence="3 4">
    <name type="scientific">Coprinopsis marcescibilis</name>
    <name type="common">Agaric fungus</name>
    <name type="synonym">Psathyrella marcescibilis</name>
    <dbReference type="NCBI Taxonomy" id="230819"/>
    <lineage>
        <taxon>Eukaryota</taxon>
        <taxon>Fungi</taxon>
        <taxon>Dikarya</taxon>
        <taxon>Basidiomycota</taxon>
        <taxon>Agaricomycotina</taxon>
        <taxon>Agaricomycetes</taxon>
        <taxon>Agaricomycetidae</taxon>
        <taxon>Agaricales</taxon>
        <taxon>Agaricineae</taxon>
        <taxon>Psathyrellaceae</taxon>
        <taxon>Coprinopsis</taxon>
    </lineage>
</organism>
<gene>
    <name evidence="3" type="ORF">FA15DRAFT_597234</name>
</gene>
<dbReference type="AlphaFoldDB" id="A0A5C3KPJ2"/>
<evidence type="ECO:0000259" key="2">
    <source>
        <dbReference type="PROSITE" id="PS51253"/>
    </source>
</evidence>
<dbReference type="Proteomes" id="UP000307440">
    <property type="component" value="Unassembled WGS sequence"/>
</dbReference>
<feature type="non-terminal residue" evidence="3">
    <location>
        <position position="152"/>
    </location>
</feature>
<name>A0A5C3KPJ2_COPMA</name>
<feature type="domain" description="HTH CENPB-type" evidence="2">
    <location>
        <begin position="82"/>
        <end position="152"/>
    </location>
</feature>
<dbReference type="InterPro" id="IPR006600">
    <property type="entry name" value="HTH_CenpB_DNA-bd_dom"/>
</dbReference>
<dbReference type="GO" id="GO:0003677">
    <property type="term" value="F:DNA binding"/>
    <property type="evidence" value="ECO:0007669"/>
    <property type="project" value="UniProtKB-KW"/>
</dbReference>
<evidence type="ECO:0000313" key="3">
    <source>
        <dbReference type="EMBL" id="TFK21793.1"/>
    </source>
</evidence>
<accession>A0A5C3KPJ2</accession>
<evidence type="ECO:0000256" key="1">
    <source>
        <dbReference type="ARBA" id="ARBA00023125"/>
    </source>
</evidence>
<dbReference type="OrthoDB" id="2668963at2759"/>
<keyword evidence="4" id="KW-1185">Reference proteome</keyword>
<dbReference type="PROSITE" id="PS51253">
    <property type="entry name" value="HTH_CENPB"/>
    <property type="match status" value="1"/>
</dbReference>
<keyword evidence="1" id="KW-0238">DNA-binding</keyword>
<proteinExistence type="predicted"/>
<dbReference type="EMBL" id="ML210257">
    <property type="protein sequence ID" value="TFK21793.1"/>
    <property type="molecule type" value="Genomic_DNA"/>
</dbReference>
<sequence>MPNKAIPQTQKIRDLSKEKDELLNEAAGLYLAEGSKPKKDQRSSRDIAKDLEERHFKETGDRFKLWHQTIIERSRGRRSQVEYASDREILTPEEREVVLGYLTQSANQGFPLTHSRLKDVVDDILRARLGAGYPGVGQKYTQRFLERYRDRI</sequence>
<protein>
    <recommendedName>
        <fullName evidence="2">HTH CENPB-type domain-containing protein</fullName>
    </recommendedName>
</protein>